<evidence type="ECO:0000256" key="2">
    <source>
        <dbReference type="ARBA" id="ARBA00022525"/>
    </source>
</evidence>
<proteinExistence type="predicted"/>
<feature type="region of interest" description="Disordered" evidence="3">
    <location>
        <begin position="85"/>
        <end position="195"/>
    </location>
</feature>
<dbReference type="PANTHER" id="PTHR38340:SF1">
    <property type="entry name" value="S-LAYER PROTEIN"/>
    <property type="match status" value="1"/>
</dbReference>
<evidence type="ECO:0008006" key="7">
    <source>
        <dbReference type="Google" id="ProtNLM"/>
    </source>
</evidence>
<accession>A0ABP8W000</accession>
<name>A0ABP8W000_9ACTN</name>
<gene>
    <name evidence="5" type="ORF">GCM10023226_10590</name>
</gene>
<reference evidence="6" key="1">
    <citation type="journal article" date="2019" name="Int. J. Syst. Evol. Microbiol.">
        <title>The Global Catalogue of Microorganisms (GCM) 10K type strain sequencing project: providing services to taxonomists for standard genome sequencing and annotation.</title>
        <authorList>
            <consortium name="The Broad Institute Genomics Platform"/>
            <consortium name="The Broad Institute Genome Sequencing Center for Infectious Disease"/>
            <person name="Wu L."/>
            <person name="Ma J."/>
        </authorList>
    </citation>
    <scope>NUCLEOTIDE SEQUENCE [LARGE SCALE GENOMIC DNA]</scope>
    <source>
        <strain evidence="6">JCM 18127</strain>
    </source>
</reference>
<dbReference type="InterPro" id="IPR011049">
    <property type="entry name" value="Serralysin-like_metalloprot_C"/>
</dbReference>
<dbReference type="PANTHER" id="PTHR38340">
    <property type="entry name" value="S-LAYER PROTEIN"/>
    <property type="match status" value="1"/>
</dbReference>
<feature type="compositionally biased region" description="Basic and acidic residues" evidence="3">
    <location>
        <begin position="50"/>
        <end position="68"/>
    </location>
</feature>
<dbReference type="Gene3D" id="2.150.10.10">
    <property type="entry name" value="Serralysin-like metalloprotease, C-terminal"/>
    <property type="match status" value="2"/>
</dbReference>
<evidence type="ECO:0000256" key="3">
    <source>
        <dbReference type="SAM" id="MobiDB-lite"/>
    </source>
</evidence>
<feature type="compositionally biased region" description="Basic and acidic residues" evidence="3">
    <location>
        <begin position="104"/>
        <end position="121"/>
    </location>
</feature>
<comment type="caution">
    <text evidence="5">The sequence shown here is derived from an EMBL/GenBank/DDBJ whole genome shotgun (WGS) entry which is preliminary data.</text>
</comment>
<evidence type="ECO:0000313" key="6">
    <source>
        <dbReference type="Proteomes" id="UP001500621"/>
    </source>
</evidence>
<dbReference type="InterPro" id="IPR001343">
    <property type="entry name" value="Hemolysn_Ca-bd"/>
</dbReference>
<comment type="subcellular location">
    <subcellularLocation>
        <location evidence="1">Secreted</location>
    </subcellularLocation>
</comment>
<feature type="region of interest" description="Disordered" evidence="3">
    <location>
        <begin position="34"/>
        <end position="68"/>
    </location>
</feature>
<feature type="compositionally biased region" description="Low complexity" evidence="3">
    <location>
        <begin position="34"/>
        <end position="47"/>
    </location>
</feature>
<protein>
    <recommendedName>
        <fullName evidence="7">Calcium-binding protein</fullName>
    </recommendedName>
</protein>
<feature type="signal peptide" evidence="4">
    <location>
        <begin position="1"/>
        <end position="31"/>
    </location>
</feature>
<dbReference type="Proteomes" id="UP001500621">
    <property type="component" value="Unassembled WGS sequence"/>
</dbReference>
<dbReference type="EMBL" id="BAABIM010000001">
    <property type="protein sequence ID" value="GAA4675323.1"/>
    <property type="molecule type" value="Genomic_DNA"/>
</dbReference>
<dbReference type="PROSITE" id="PS00330">
    <property type="entry name" value="HEMOLYSIN_CALCIUM"/>
    <property type="match status" value="2"/>
</dbReference>
<feature type="compositionally biased region" description="Basic and acidic residues" evidence="3">
    <location>
        <begin position="129"/>
        <end position="152"/>
    </location>
</feature>
<evidence type="ECO:0000313" key="5">
    <source>
        <dbReference type="EMBL" id="GAA4675323.1"/>
    </source>
</evidence>
<dbReference type="InterPro" id="IPR050557">
    <property type="entry name" value="RTX_toxin/Mannuronan_C5-epim"/>
</dbReference>
<dbReference type="Pfam" id="PF00353">
    <property type="entry name" value="HemolysinCabind"/>
    <property type="match status" value="3"/>
</dbReference>
<dbReference type="InterPro" id="IPR018511">
    <property type="entry name" value="Hemolysin-typ_Ca-bd_CS"/>
</dbReference>
<keyword evidence="4" id="KW-0732">Signal</keyword>
<evidence type="ECO:0000256" key="1">
    <source>
        <dbReference type="ARBA" id="ARBA00004613"/>
    </source>
</evidence>
<dbReference type="PRINTS" id="PR00313">
    <property type="entry name" value="CABNDNGRPT"/>
</dbReference>
<organism evidence="5 6">
    <name type="scientific">Nocardioides nanhaiensis</name>
    <dbReference type="NCBI Taxonomy" id="1476871"/>
    <lineage>
        <taxon>Bacteria</taxon>
        <taxon>Bacillati</taxon>
        <taxon>Actinomycetota</taxon>
        <taxon>Actinomycetes</taxon>
        <taxon>Propionibacteriales</taxon>
        <taxon>Nocardioidaceae</taxon>
        <taxon>Nocardioides</taxon>
    </lineage>
</organism>
<evidence type="ECO:0000256" key="4">
    <source>
        <dbReference type="SAM" id="SignalP"/>
    </source>
</evidence>
<dbReference type="SUPFAM" id="SSF51120">
    <property type="entry name" value="beta-Roll"/>
    <property type="match status" value="1"/>
</dbReference>
<keyword evidence="2" id="KW-0964">Secreted</keyword>
<keyword evidence="6" id="KW-1185">Reference proteome</keyword>
<sequence>MTSRSRAAQRARLLVVALATLLVLAPLAAHAATINGTNGNNKLNGTGRADTIDGKGGNDRLAGKGGNDKLYGRAGNDTLLGATGLDVLDGGPGNDTLDGGTDADDLRAGEGNDVARGDTGNDKVGLGGGDDRGYGEAGNDRVDGQTGDDRVEGGAGNDHLSGGDGADTLFGSTGDDEMDGGPGNDVIYPGSSDLTCNPATTKQKWGCGNQVTGDPGDDRIFLERGSLNKVYGEEGFNTIYNYPDADKDDLWCGWTRDQNYGKLVYYAPLDTPVPPAGSNYFGDNVRCCSIWLKDPDTGEEREWINDPQRIICRPARP</sequence>
<dbReference type="RefSeq" id="WP_345263365.1">
    <property type="nucleotide sequence ID" value="NZ_BAABIM010000001.1"/>
</dbReference>
<feature type="chain" id="PRO_5045630591" description="Calcium-binding protein" evidence="4">
    <location>
        <begin position="32"/>
        <end position="317"/>
    </location>
</feature>